<organism evidence="2 3">
    <name type="scientific">Candidatus Thermochlorobacter aerophilus</name>
    <dbReference type="NCBI Taxonomy" id="1868324"/>
    <lineage>
        <taxon>Bacteria</taxon>
        <taxon>Pseudomonadati</taxon>
        <taxon>Chlorobiota</taxon>
        <taxon>Chlorobiia</taxon>
        <taxon>Chlorobiales</taxon>
        <taxon>Candidatus Thermochlorobacteriaceae</taxon>
        <taxon>Candidatus Thermochlorobacter</taxon>
    </lineage>
</organism>
<dbReference type="InterPro" id="IPR007029">
    <property type="entry name" value="YHS_dom"/>
</dbReference>
<protein>
    <submittedName>
        <fullName evidence="2">YHS domain-containing protein</fullName>
    </submittedName>
</protein>
<gene>
    <name evidence="2" type="ORF">D0433_13320</name>
</gene>
<accession>A0A395LZF1</accession>
<feature type="domain" description="YHS" evidence="1">
    <location>
        <begin position="31"/>
        <end position="70"/>
    </location>
</feature>
<evidence type="ECO:0000313" key="3">
    <source>
        <dbReference type="Proteomes" id="UP000266389"/>
    </source>
</evidence>
<dbReference type="EMBL" id="PHFL01000071">
    <property type="protein sequence ID" value="RFM23014.1"/>
    <property type="molecule type" value="Genomic_DNA"/>
</dbReference>
<reference evidence="2 3" key="1">
    <citation type="journal article" date="2011" name="ISME J.">
        <title>Community ecology of hot spring cyanobacterial mats: predominant populations and their functional potential.</title>
        <authorList>
            <person name="Klatt C.G."/>
            <person name="Wood J.M."/>
            <person name="Rusch D.B."/>
            <person name="Bateson M.M."/>
            <person name="Hamamura N."/>
            <person name="Heidelberg J.F."/>
            <person name="Grossman A.R."/>
            <person name="Bhaya D."/>
            <person name="Cohan F.M."/>
            <person name="Kuhl M."/>
            <person name="Bryant D.A."/>
            <person name="Ward D.M."/>
        </authorList>
    </citation>
    <scope>NUCLEOTIDE SEQUENCE [LARGE SCALE GENOMIC DNA]</scope>
    <source>
        <strain evidence="2">OS</strain>
    </source>
</reference>
<dbReference type="InterPro" id="IPR012348">
    <property type="entry name" value="RNR-like"/>
</dbReference>
<dbReference type="Proteomes" id="UP000266389">
    <property type="component" value="Unassembled WGS sequence"/>
</dbReference>
<dbReference type="Pfam" id="PF04945">
    <property type="entry name" value="YHS"/>
    <property type="match status" value="1"/>
</dbReference>
<evidence type="ECO:0000259" key="1">
    <source>
        <dbReference type="Pfam" id="PF04945"/>
    </source>
</evidence>
<name>A0A395LZF1_9BACT</name>
<sequence length="89" mass="9559">MRVFLFALLVFGFASRSSGDKAEKPFNELCPVMGEKVNPKVKTVSYAGKTYGFCCSGCDKKFAADPAKYAANLSADGKVFVGQKAPLTH</sequence>
<dbReference type="Gene3D" id="1.10.620.20">
    <property type="entry name" value="Ribonucleotide Reductase, subunit A"/>
    <property type="match status" value="1"/>
</dbReference>
<dbReference type="SUPFAM" id="SSF47240">
    <property type="entry name" value="Ferritin-like"/>
    <property type="match status" value="1"/>
</dbReference>
<dbReference type="GO" id="GO:0016491">
    <property type="term" value="F:oxidoreductase activity"/>
    <property type="evidence" value="ECO:0007669"/>
    <property type="project" value="InterPro"/>
</dbReference>
<dbReference type="InterPro" id="IPR009078">
    <property type="entry name" value="Ferritin-like_SF"/>
</dbReference>
<dbReference type="AlphaFoldDB" id="A0A395LZF1"/>
<proteinExistence type="predicted"/>
<comment type="caution">
    <text evidence="2">The sequence shown here is derived from an EMBL/GenBank/DDBJ whole genome shotgun (WGS) entry which is preliminary data.</text>
</comment>
<evidence type="ECO:0000313" key="2">
    <source>
        <dbReference type="EMBL" id="RFM23014.1"/>
    </source>
</evidence>